<comment type="similarity">
    <text evidence="2">Belongs to the SNU66/SART1 family.</text>
</comment>
<feature type="compositionally biased region" description="Low complexity" evidence="4">
    <location>
        <begin position="98"/>
        <end position="108"/>
    </location>
</feature>
<dbReference type="PANTHER" id="PTHR14152:SF5">
    <property type="entry name" value="U4_U6.U5 TRI-SNRNP-ASSOCIATED PROTEIN 1"/>
    <property type="match status" value="1"/>
</dbReference>
<dbReference type="Proteomes" id="UP001177140">
    <property type="component" value="Unassembled WGS sequence"/>
</dbReference>
<dbReference type="GO" id="GO:0045292">
    <property type="term" value="P:mRNA cis splicing, via spliceosome"/>
    <property type="evidence" value="ECO:0007669"/>
    <property type="project" value="TreeGrafter"/>
</dbReference>
<feature type="compositionally biased region" description="Basic and acidic residues" evidence="4">
    <location>
        <begin position="273"/>
        <end position="290"/>
    </location>
</feature>
<sequence>MGNDRRKSNISRREEKGYGSRDRREDIEERASYTVEKRRDLERDTRKEHHVRGLERNDRESDRVREKDRVTEKHNEREKESKKEKRIEQDESYKRESASAVSQQSTSQIKELIQEMREQRLKRKSESVSKVLSWVHKSRKLEERKYSEKEKAIQDLQEQEEGESEDDAPAAHTSKDLAGIKVLHGLDKVAEGGAVVLTLKDQSMLAGGDLNEETDMLENVEIGEQKRRDDAHKAAKKRTGKYEDMFDDGTVSAKKILPQYDDPVEDEGVTFDESGHLNGDADKKLEDLHKRPQGVSTTSRLESLVTSVKTSSHYYTPEEMLQFNKTKKQKSLRKKDKLDVDALEKEAVSAGLGVGDRGSRKDGKMQSAKEEQLRSEAQKRSDAYKSAKVKAEEACKALQHEQVSIFPVNEAENLVFGDEDDDLYKSIEMVRKQALRKQNDATGAQAIASAITAISQDDRVVFSETEGFVSGLHLDEQTHKPEGEDIIMEEDEILKYSDQEIKEVASAGLVEAKDANEDGRLVNEEKHKIVPAAIFQEAAVVKGLSGALQLLRQRGTLETEELDGRNMKKKLKNEYNALCHAFHGKHPGKKKTENRLKKVQVEMKLKQIGNVKSGQTSDPRIGFTTATDLQGRYCLPAEAENVRVFQHIGPPTNST</sequence>
<dbReference type="EMBL" id="JAJJMA010138722">
    <property type="protein sequence ID" value="MCL7033811.1"/>
    <property type="molecule type" value="Genomic_DNA"/>
</dbReference>
<dbReference type="Pfam" id="PF03343">
    <property type="entry name" value="SART-1"/>
    <property type="match status" value="1"/>
</dbReference>
<organism evidence="5 6">
    <name type="scientific">Papaver nudicaule</name>
    <name type="common">Iceland poppy</name>
    <dbReference type="NCBI Taxonomy" id="74823"/>
    <lineage>
        <taxon>Eukaryota</taxon>
        <taxon>Viridiplantae</taxon>
        <taxon>Streptophyta</taxon>
        <taxon>Embryophyta</taxon>
        <taxon>Tracheophyta</taxon>
        <taxon>Spermatophyta</taxon>
        <taxon>Magnoliopsida</taxon>
        <taxon>Ranunculales</taxon>
        <taxon>Papaveraceae</taxon>
        <taxon>Papaveroideae</taxon>
        <taxon>Papaver</taxon>
    </lineage>
</organism>
<gene>
    <name evidence="5" type="ORF">MKW94_011679</name>
</gene>
<feature type="compositionally biased region" description="Basic and acidic residues" evidence="4">
    <location>
        <begin position="1"/>
        <end position="97"/>
    </location>
</feature>
<reference evidence="5" key="1">
    <citation type="submission" date="2022-03" db="EMBL/GenBank/DDBJ databases">
        <title>A functionally conserved STORR gene fusion in Papaver species that diverged 16.8 million years ago.</title>
        <authorList>
            <person name="Catania T."/>
        </authorList>
    </citation>
    <scope>NUCLEOTIDE SEQUENCE</scope>
    <source>
        <strain evidence="5">S-191538</strain>
    </source>
</reference>
<dbReference type="AlphaFoldDB" id="A0AA41SBG9"/>
<name>A0AA41SBG9_PAPNU</name>
<keyword evidence="6" id="KW-1185">Reference proteome</keyword>
<protein>
    <recommendedName>
        <fullName evidence="7">SART-1 family protein</fullName>
    </recommendedName>
</protein>
<evidence type="ECO:0000256" key="1">
    <source>
        <dbReference type="ARBA" id="ARBA00004123"/>
    </source>
</evidence>
<comment type="subcellular location">
    <subcellularLocation>
        <location evidence="1">Nucleus</location>
    </subcellularLocation>
</comment>
<evidence type="ECO:0008006" key="7">
    <source>
        <dbReference type="Google" id="ProtNLM"/>
    </source>
</evidence>
<feature type="region of interest" description="Disordered" evidence="4">
    <location>
        <begin position="1"/>
        <end position="111"/>
    </location>
</feature>
<evidence type="ECO:0000256" key="4">
    <source>
        <dbReference type="SAM" id="MobiDB-lite"/>
    </source>
</evidence>
<evidence type="ECO:0000313" key="5">
    <source>
        <dbReference type="EMBL" id="MCL7033811.1"/>
    </source>
</evidence>
<comment type="caution">
    <text evidence="5">The sequence shown here is derived from an EMBL/GenBank/DDBJ whole genome shotgun (WGS) entry which is preliminary data.</text>
</comment>
<feature type="region of interest" description="Disordered" evidence="4">
    <location>
        <begin position="351"/>
        <end position="381"/>
    </location>
</feature>
<evidence type="ECO:0000313" key="6">
    <source>
        <dbReference type="Proteomes" id="UP001177140"/>
    </source>
</evidence>
<dbReference type="InterPro" id="IPR005011">
    <property type="entry name" value="SNU66/SART1"/>
</dbReference>
<keyword evidence="3" id="KW-0539">Nucleus</keyword>
<feature type="compositionally biased region" description="Basic and acidic residues" evidence="4">
    <location>
        <begin position="357"/>
        <end position="381"/>
    </location>
</feature>
<feature type="region of interest" description="Disordered" evidence="4">
    <location>
        <begin position="254"/>
        <end position="302"/>
    </location>
</feature>
<accession>A0AA41SBG9</accession>
<evidence type="ECO:0000256" key="3">
    <source>
        <dbReference type="ARBA" id="ARBA00023242"/>
    </source>
</evidence>
<dbReference type="GO" id="GO:0046540">
    <property type="term" value="C:U4/U6 x U5 tri-snRNP complex"/>
    <property type="evidence" value="ECO:0007669"/>
    <property type="project" value="TreeGrafter"/>
</dbReference>
<evidence type="ECO:0000256" key="2">
    <source>
        <dbReference type="ARBA" id="ARBA00006076"/>
    </source>
</evidence>
<feature type="compositionally biased region" description="Basic and acidic residues" evidence="4">
    <location>
        <begin position="141"/>
        <end position="153"/>
    </location>
</feature>
<feature type="compositionally biased region" description="Acidic residues" evidence="4">
    <location>
        <begin position="157"/>
        <end position="168"/>
    </location>
</feature>
<feature type="region of interest" description="Disordered" evidence="4">
    <location>
        <begin position="141"/>
        <end position="173"/>
    </location>
</feature>
<dbReference type="PANTHER" id="PTHR14152">
    <property type="entry name" value="SQUAMOUS CELL CARCINOMA ANTIGEN RECOGNISED BY CYTOTOXIC T LYMPHOCYTES"/>
    <property type="match status" value="1"/>
</dbReference>
<dbReference type="GO" id="GO:0000481">
    <property type="term" value="P:maturation of 5S rRNA"/>
    <property type="evidence" value="ECO:0007669"/>
    <property type="project" value="TreeGrafter"/>
</dbReference>
<proteinExistence type="inferred from homology"/>